<dbReference type="PROSITE" id="PS50883">
    <property type="entry name" value="EAL"/>
    <property type="match status" value="1"/>
</dbReference>
<dbReference type="InterPro" id="IPR001633">
    <property type="entry name" value="EAL_dom"/>
</dbReference>
<organism evidence="3 4">
    <name type="scientific">Roseiterribacter gracilis</name>
    <dbReference type="NCBI Taxonomy" id="2812848"/>
    <lineage>
        <taxon>Bacteria</taxon>
        <taxon>Pseudomonadati</taxon>
        <taxon>Pseudomonadota</taxon>
        <taxon>Alphaproteobacteria</taxon>
        <taxon>Rhodospirillales</taxon>
        <taxon>Roseiterribacteraceae</taxon>
        <taxon>Roseiterribacter</taxon>
    </lineage>
</organism>
<dbReference type="InterPro" id="IPR013656">
    <property type="entry name" value="PAS_4"/>
</dbReference>
<dbReference type="AlphaFoldDB" id="A0A8S8XE31"/>
<dbReference type="InterPro" id="IPR035919">
    <property type="entry name" value="EAL_sf"/>
</dbReference>
<comment type="caution">
    <text evidence="3">The sequence shown here is derived from an EMBL/GenBank/DDBJ whole genome shotgun (WGS) entry which is preliminary data.</text>
</comment>
<evidence type="ECO:0000259" key="1">
    <source>
        <dbReference type="PROSITE" id="PS50112"/>
    </source>
</evidence>
<protein>
    <submittedName>
        <fullName evidence="3">Histidine kinase</fullName>
    </submittedName>
</protein>
<dbReference type="Gene3D" id="3.30.450.20">
    <property type="entry name" value="PAS domain"/>
    <property type="match status" value="1"/>
</dbReference>
<dbReference type="Pfam" id="PF00563">
    <property type="entry name" value="EAL"/>
    <property type="match status" value="1"/>
</dbReference>
<dbReference type="PROSITE" id="PS50112">
    <property type="entry name" value="PAS"/>
    <property type="match status" value="1"/>
</dbReference>
<evidence type="ECO:0000259" key="2">
    <source>
        <dbReference type="PROSITE" id="PS50883"/>
    </source>
</evidence>
<accession>A0A8S8XE31</accession>
<dbReference type="CDD" id="cd01948">
    <property type="entry name" value="EAL"/>
    <property type="match status" value="1"/>
</dbReference>
<dbReference type="EMBL" id="BOPV01000001">
    <property type="protein sequence ID" value="GIL39516.1"/>
    <property type="molecule type" value="Genomic_DNA"/>
</dbReference>
<dbReference type="Pfam" id="PF08448">
    <property type="entry name" value="PAS_4"/>
    <property type="match status" value="1"/>
</dbReference>
<name>A0A8S8XE31_9PROT</name>
<gene>
    <name evidence="3" type="ORF">TMPK1_17530</name>
</gene>
<dbReference type="CDD" id="cd00130">
    <property type="entry name" value="PAS"/>
    <property type="match status" value="1"/>
</dbReference>
<dbReference type="InterPro" id="IPR035965">
    <property type="entry name" value="PAS-like_dom_sf"/>
</dbReference>
<keyword evidence="3" id="KW-0418">Kinase</keyword>
<dbReference type="PANTHER" id="PTHR33121:SF70">
    <property type="entry name" value="SIGNALING PROTEIN YKOW"/>
    <property type="match status" value="1"/>
</dbReference>
<proteinExistence type="predicted"/>
<keyword evidence="3" id="KW-0808">Transferase</keyword>
<evidence type="ECO:0000313" key="3">
    <source>
        <dbReference type="EMBL" id="GIL39516.1"/>
    </source>
</evidence>
<feature type="domain" description="PAS" evidence="1">
    <location>
        <begin position="24"/>
        <end position="78"/>
    </location>
</feature>
<dbReference type="PANTHER" id="PTHR33121">
    <property type="entry name" value="CYCLIC DI-GMP PHOSPHODIESTERASE PDEF"/>
    <property type="match status" value="1"/>
</dbReference>
<dbReference type="SUPFAM" id="SSF55785">
    <property type="entry name" value="PYP-like sensor domain (PAS domain)"/>
    <property type="match status" value="1"/>
</dbReference>
<dbReference type="GO" id="GO:0016301">
    <property type="term" value="F:kinase activity"/>
    <property type="evidence" value="ECO:0007669"/>
    <property type="project" value="UniProtKB-KW"/>
</dbReference>
<reference evidence="3" key="1">
    <citation type="submission" date="2021-02" db="EMBL/GenBank/DDBJ databases">
        <title>Genome sequence of Rhodospirillales sp. strain TMPK1 isolated from soil.</title>
        <authorList>
            <person name="Nakai R."/>
            <person name="Kusada H."/>
            <person name="Tamaki H."/>
        </authorList>
    </citation>
    <scope>NUCLEOTIDE SEQUENCE</scope>
    <source>
        <strain evidence="3">TMPK1</strain>
    </source>
</reference>
<dbReference type="SMART" id="SM00052">
    <property type="entry name" value="EAL"/>
    <property type="match status" value="1"/>
</dbReference>
<dbReference type="SUPFAM" id="SSF141868">
    <property type="entry name" value="EAL domain-like"/>
    <property type="match status" value="1"/>
</dbReference>
<feature type="domain" description="EAL" evidence="2">
    <location>
        <begin position="298"/>
        <end position="544"/>
    </location>
</feature>
<sequence>MAPQDPKRERARFVATAFARADLLLELDAQGRISYALGAASWAVGRGAEELIGKTLDEIFAPGSSKVRDTIRLAAQQGRRLRPERVLLRRAGGFTRANIAGFPVPDAPGNFALSIAHEEEEPVATPANEVQRSPETGLREPASFAADATAAIKAARDRGEDVKLTLVEAPGVTALKNSMTVAAGSEFMQQVGAFLKAGSVGGDTASQVADDKFSVLHGTGVDGNVLAAGIAELAKAHDPKGKGIVAKAYALKLDDVDMSSPDVARAVAFAVSRFAEAQDGEFSLDSLSSSIEELVEKTVKDVAQFRGALAGQGFSLVFQPIVDLATEQPLYQEALTRLQDGSSPFRMVTFAEEIGVIAELDQSVVTQVLTMLDKDPSILDITANVSARSLQSAAFSNELEKLLERFPDARQRMLIEVTESKRIANFDFTAKVLERIRKLKVRVCLDDFGAGATTFEYLRLLPFDVVKIDGGYIKDLGDNLRDRAFVRAMAELSKELGLVTVAEWVEARKQADVLKTLGVQRGQGFLFGRAAEKPLRKPGFVESDNVAAADARVDKLRRQAVAPKRR</sequence>
<dbReference type="GO" id="GO:0071111">
    <property type="term" value="F:cyclic-guanylate-specific phosphodiesterase activity"/>
    <property type="evidence" value="ECO:0007669"/>
    <property type="project" value="InterPro"/>
</dbReference>
<dbReference type="Proteomes" id="UP000681075">
    <property type="component" value="Unassembled WGS sequence"/>
</dbReference>
<dbReference type="InterPro" id="IPR000014">
    <property type="entry name" value="PAS"/>
</dbReference>
<dbReference type="Gene3D" id="3.20.20.450">
    <property type="entry name" value="EAL domain"/>
    <property type="match status" value="1"/>
</dbReference>
<evidence type="ECO:0000313" key="4">
    <source>
        <dbReference type="Proteomes" id="UP000681075"/>
    </source>
</evidence>
<dbReference type="RefSeq" id="WP_420242619.1">
    <property type="nucleotide sequence ID" value="NZ_BOPV01000001.1"/>
</dbReference>
<keyword evidence="4" id="KW-1185">Reference proteome</keyword>
<dbReference type="InterPro" id="IPR050706">
    <property type="entry name" value="Cyclic-di-GMP_PDE-like"/>
</dbReference>